<dbReference type="Gene3D" id="3.30.70.20">
    <property type="match status" value="1"/>
</dbReference>
<dbReference type="GO" id="GO:0046872">
    <property type="term" value="F:metal ion binding"/>
    <property type="evidence" value="ECO:0007669"/>
    <property type="project" value="UniProtKB-KW"/>
</dbReference>
<dbReference type="Proteomes" id="UP000473278">
    <property type="component" value="Unassembled WGS sequence"/>
</dbReference>
<evidence type="ECO:0000256" key="1">
    <source>
        <dbReference type="ARBA" id="ARBA00022714"/>
    </source>
</evidence>
<dbReference type="GO" id="GO:0005737">
    <property type="term" value="C:cytoplasm"/>
    <property type="evidence" value="ECO:0007669"/>
    <property type="project" value="UniProtKB-ARBA"/>
</dbReference>
<name>A0A6M1SK44_9BACT</name>
<keyword evidence="3" id="KW-0408">Iron</keyword>
<dbReference type="SMART" id="SM00704">
    <property type="entry name" value="ZnF_CDGSH"/>
    <property type="match status" value="2"/>
</dbReference>
<keyword evidence="2" id="KW-0479">Metal-binding</keyword>
<reference evidence="6 7" key="1">
    <citation type="submission" date="2020-02" db="EMBL/GenBank/DDBJ databases">
        <title>Balneolaceae bacterium YR4-1, complete genome.</title>
        <authorList>
            <person name="Li Y."/>
            <person name="Wu S."/>
        </authorList>
    </citation>
    <scope>NUCLEOTIDE SEQUENCE [LARGE SCALE GENOMIC DNA]</scope>
    <source>
        <strain evidence="6 7">YR4-1</strain>
    </source>
</reference>
<evidence type="ECO:0000313" key="7">
    <source>
        <dbReference type="Proteomes" id="UP000473278"/>
    </source>
</evidence>
<dbReference type="InterPro" id="IPR018967">
    <property type="entry name" value="FeS-contain_CDGSH-typ"/>
</dbReference>
<feature type="domain" description="Iron-binding zinc finger CDGSH type" evidence="5">
    <location>
        <begin position="168"/>
        <end position="217"/>
    </location>
</feature>
<keyword evidence="7" id="KW-1185">Reference proteome</keyword>
<dbReference type="AlphaFoldDB" id="A0A6M1SK44"/>
<dbReference type="Pfam" id="PF09360">
    <property type="entry name" value="zf-CDGSH"/>
    <property type="match status" value="2"/>
</dbReference>
<protein>
    <recommendedName>
        <fullName evidence="5">Iron-binding zinc finger CDGSH type domain-containing protein</fullName>
    </recommendedName>
</protein>
<feature type="domain" description="Iron-binding zinc finger CDGSH type" evidence="5">
    <location>
        <begin position="98"/>
        <end position="139"/>
    </location>
</feature>
<organism evidence="6 7">
    <name type="scientific">Halalkalibaculum roseum</name>
    <dbReference type="NCBI Taxonomy" id="2709311"/>
    <lineage>
        <taxon>Bacteria</taxon>
        <taxon>Pseudomonadati</taxon>
        <taxon>Balneolota</taxon>
        <taxon>Balneolia</taxon>
        <taxon>Balneolales</taxon>
        <taxon>Balneolaceae</taxon>
        <taxon>Halalkalibaculum</taxon>
    </lineage>
</organism>
<dbReference type="PANTHER" id="PTHR46491:SF3">
    <property type="entry name" value="CDGSH IRON-SULFUR DOMAIN-CONTAINING PROTEIN 3, MITOCHONDRIAL"/>
    <property type="match status" value="1"/>
</dbReference>
<dbReference type="InterPro" id="IPR010693">
    <property type="entry name" value="Divergent_4Fe-4S_mono-cluster"/>
</dbReference>
<dbReference type="GO" id="GO:0051537">
    <property type="term" value="F:2 iron, 2 sulfur cluster binding"/>
    <property type="evidence" value="ECO:0007669"/>
    <property type="project" value="UniProtKB-KW"/>
</dbReference>
<evidence type="ECO:0000256" key="3">
    <source>
        <dbReference type="ARBA" id="ARBA00023004"/>
    </source>
</evidence>
<dbReference type="RefSeq" id="WP_165138671.1">
    <property type="nucleotide sequence ID" value="NZ_JAALLT010000001.1"/>
</dbReference>
<evidence type="ECO:0000259" key="5">
    <source>
        <dbReference type="SMART" id="SM00704"/>
    </source>
</evidence>
<proteinExistence type="predicted"/>
<keyword evidence="4" id="KW-0411">Iron-sulfur</keyword>
<dbReference type="Pfam" id="PF06902">
    <property type="entry name" value="Fer4_19"/>
    <property type="match status" value="1"/>
</dbReference>
<dbReference type="PANTHER" id="PTHR46491">
    <property type="entry name" value="CDGSH IRON SULFUR DOMAIN PROTEIN HOMOLOG"/>
    <property type="match status" value="1"/>
</dbReference>
<dbReference type="InterPro" id="IPR042216">
    <property type="entry name" value="MitoNEET_CISD"/>
</dbReference>
<dbReference type="InterPro" id="IPR052950">
    <property type="entry name" value="CISD"/>
</dbReference>
<dbReference type="EMBL" id="JAALLT010000001">
    <property type="protein sequence ID" value="NGP75399.1"/>
    <property type="molecule type" value="Genomic_DNA"/>
</dbReference>
<sequence length="218" mass="24435">MEQKNYTYENDDIKVTYDVKRCIHAKECVKGLSSVFNPKKRPWIQPEEASANKIRNTVERCPTGALHYEMKDHSAEEQKPPFNSITISPDGPVYFRGDLEVRDENENVLLNDTRWALCRCGQSGNKPACDNSHTKANFEAPAAFDKSSLSDDNPDTTDSKLVLKALKNGPLLVQGHFQMYSESTQPVSCSKNIALCRCGASENKPFCDGTHKEIGFRS</sequence>
<comment type="caution">
    <text evidence="6">The sequence shown here is derived from an EMBL/GenBank/DDBJ whole genome shotgun (WGS) entry which is preliminary data.</text>
</comment>
<evidence type="ECO:0000256" key="2">
    <source>
        <dbReference type="ARBA" id="ARBA00022723"/>
    </source>
</evidence>
<keyword evidence="1" id="KW-0001">2Fe-2S</keyword>
<evidence type="ECO:0000256" key="4">
    <source>
        <dbReference type="ARBA" id="ARBA00023014"/>
    </source>
</evidence>
<gene>
    <name evidence="6" type="ORF">G3570_02055</name>
</gene>
<accession>A0A6M1SK44</accession>
<evidence type="ECO:0000313" key="6">
    <source>
        <dbReference type="EMBL" id="NGP75399.1"/>
    </source>
</evidence>
<dbReference type="Gene3D" id="3.40.5.90">
    <property type="entry name" value="CDGSH iron-sulfur domain, mitoNEET-type"/>
    <property type="match status" value="2"/>
</dbReference>